<feature type="chain" id="PRO_5029765071" evidence="5">
    <location>
        <begin position="20"/>
        <end position="254"/>
    </location>
</feature>
<evidence type="ECO:0000256" key="2">
    <source>
        <dbReference type="ARBA" id="ARBA00022801"/>
    </source>
</evidence>
<dbReference type="InterPro" id="IPR017853">
    <property type="entry name" value="GH"/>
</dbReference>
<dbReference type="SUPFAM" id="SSF51445">
    <property type="entry name" value="(Trans)glycosidases"/>
    <property type="match status" value="1"/>
</dbReference>
<sequence length="254" mass="29234">MKCLLWVALLYSFCMYGCCNEFNPQEDFMLVAGALNDAFDCSHPVPPGFKQHFEYLQNRGVTHFKVPLSWVHLLPTGFPGHPQQAVVTCYQTLMKQLLEGAFSLWWSCMDPQSRYGGWENPELGDMFQQYAEFVFGEFGELALSWVTFSDLDDVRHDPGPLQTILKLNKNIYQLYHQRFPEKVLVMLQVSSGDLPILIYEMTVHGCPYSQYQVLGNFLQVLMSNADLKIVGCDTVICWVSRRRRTSQPGNHLSW</sequence>
<gene>
    <name evidence="6" type="ORF">F7725_001723</name>
</gene>
<keyword evidence="5" id="KW-0732">Signal</keyword>
<evidence type="ECO:0000313" key="6">
    <source>
        <dbReference type="EMBL" id="KAF3842874.1"/>
    </source>
</evidence>
<evidence type="ECO:0000256" key="1">
    <source>
        <dbReference type="ARBA" id="ARBA00010838"/>
    </source>
</evidence>
<dbReference type="EMBL" id="JAAKFY010000018">
    <property type="protein sequence ID" value="KAF3842874.1"/>
    <property type="molecule type" value="Genomic_DNA"/>
</dbReference>
<dbReference type="PANTHER" id="PTHR10353">
    <property type="entry name" value="GLYCOSYL HYDROLASE"/>
    <property type="match status" value="1"/>
</dbReference>
<dbReference type="OrthoDB" id="65569at2759"/>
<dbReference type="Pfam" id="PF00232">
    <property type="entry name" value="Glyco_hydro_1"/>
    <property type="match status" value="1"/>
</dbReference>
<dbReference type="GO" id="GO:0005975">
    <property type="term" value="P:carbohydrate metabolic process"/>
    <property type="evidence" value="ECO:0007669"/>
    <property type="project" value="InterPro"/>
</dbReference>
<accession>A0A7J5Y0E6</accession>
<dbReference type="GO" id="GO:0008422">
    <property type="term" value="F:beta-glucosidase activity"/>
    <property type="evidence" value="ECO:0007669"/>
    <property type="project" value="TreeGrafter"/>
</dbReference>
<dbReference type="Proteomes" id="UP000518266">
    <property type="component" value="Unassembled WGS sequence"/>
</dbReference>
<keyword evidence="2" id="KW-0378">Hydrolase</keyword>
<protein>
    <submittedName>
        <fullName evidence="6">Uncharacterized protein</fullName>
    </submittedName>
</protein>
<evidence type="ECO:0000256" key="4">
    <source>
        <dbReference type="RuleBase" id="RU003690"/>
    </source>
</evidence>
<dbReference type="InterPro" id="IPR001360">
    <property type="entry name" value="Glyco_hydro_1"/>
</dbReference>
<evidence type="ECO:0000256" key="3">
    <source>
        <dbReference type="ARBA" id="ARBA00023295"/>
    </source>
</evidence>
<keyword evidence="3" id="KW-0326">Glycosidase</keyword>
<dbReference type="AlphaFoldDB" id="A0A7J5Y0E6"/>
<comment type="similarity">
    <text evidence="1 4">Belongs to the glycosyl hydrolase 1 family.</text>
</comment>
<dbReference type="PANTHER" id="PTHR10353:SF36">
    <property type="entry name" value="LP05116P"/>
    <property type="match status" value="1"/>
</dbReference>
<organism evidence="6 7">
    <name type="scientific">Dissostichus mawsoni</name>
    <name type="common">Antarctic cod</name>
    <dbReference type="NCBI Taxonomy" id="36200"/>
    <lineage>
        <taxon>Eukaryota</taxon>
        <taxon>Metazoa</taxon>
        <taxon>Chordata</taxon>
        <taxon>Craniata</taxon>
        <taxon>Vertebrata</taxon>
        <taxon>Euteleostomi</taxon>
        <taxon>Actinopterygii</taxon>
        <taxon>Neopterygii</taxon>
        <taxon>Teleostei</taxon>
        <taxon>Neoteleostei</taxon>
        <taxon>Acanthomorphata</taxon>
        <taxon>Eupercaria</taxon>
        <taxon>Perciformes</taxon>
        <taxon>Notothenioidei</taxon>
        <taxon>Nototheniidae</taxon>
        <taxon>Dissostichus</taxon>
    </lineage>
</organism>
<proteinExistence type="inferred from homology"/>
<reference evidence="6 7" key="1">
    <citation type="submission" date="2020-03" db="EMBL/GenBank/DDBJ databases">
        <title>Dissostichus mawsoni Genome sequencing and assembly.</title>
        <authorList>
            <person name="Park H."/>
        </authorList>
    </citation>
    <scope>NUCLEOTIDE SEQUENCE [LARGE SCALE GENOMIC DNA]</scope>
    <source>
        <strain evidence="6">DM0001</strain>
        <tissue evidence="6">Muscle</tissue>
    </source>
</reference>
<comment type="caution">
    <text evidence="6">The sequence shown here is derived from an EMBL/GenBank/DDBJ whole genome shotgun (WGS) entry which is preliminary data.</text>
</comment>
<evidence type="ECO:0000256" key="5">
    <source>
        <dbReference type="SAM" id="SignalP"/>
    </source>
</evidence>
<evidence type="ECO:0000313" key="7">
    <source>
        <dbReference type="Proteomes" id="UP000518266"/>
    </source>
</evidence>
<keyword evidence="7" id="KW-1185">Reference proteome</keyword>
<feature type="signal peptide" evidence="5">
    <location>
        <begin position="1"/>
        <end position="19"/>
    </location>
</feature>
<dbReference type="Gene3D" id="3.20.20.80">
    <property type="entry name" value="Glycosidases"/>
    <property type="match status" value="1"/>
</dbReference>
<name>A0A7J5Y0E6_DISMA</name>